<keyword evidence="1 3" id="KW-0996">Nickel insertion</keyword>
<comment type="caution">
    <text evidence="4">The sequence shown here is derived from an EMBL/GenBank/DDBJ whole genome shotgun (WGS) entry which is preliminary data.</text>
</comment>
<comment type="similarity">
    <text evidence="3">Belongs to the UreF family.</text>
</comment>
<dbReference type="Pfam" id="PF01730">
    <property type="entry name" value="UreF"/>
    <property type="match status" value="1"/>
</dbReference>
<dbReference type="EMBL" id="VYQE01000003">
    <property type="protein sequence ID" value="KAA9008373.1"/>
    <property type="molecule type" value="Genomic_DNA"/>
</dbReference>
<dbReference type="PANTHER" id="PTHR33620">
    <property type="entry name" value="UREASE ACCESSORY PROTEIN F"/>
    <property type="match status" value="1"/>
</dbReference>
<dbReference type="PIRSF" id="PIRSF009467">
    <property type="entry name" value="Ureas_acces_UreF"/>
    <property type="match status" value="1"/>
</dbReference>
<evidence type="ECO:0000256" key="3">
    <source>
        <dbReference type="HAMAP-Rule" id="MF_01385"/>
    </source>
</evidence>
<reference evidence="4 5" key="1">
    <citation type="submission" date="2019-09" db="EMBL/GenBank/DDBJ databases">
        <authorList>
            <person name="Park J.-S."/>
            <person name="Choi H.-J."/>
        </authorList>
    </citation>
    <scope>NUCLEOTIDE SEQUENCE [LARGE SCALE GENOMIC DNA]</scope>
    <source>
        <strain evidence="4 5">176SS1-4</strain>
    </source>
</reference>
<dbReference type="Proteomes" id="UP000326554">
    <property type="component" value="Unassembled WGS sequence"/>
</dbReference>
<sequence>MTTEGAGLLLTQWLSPAFPLGGFAWSQGLEEAVAEGSVTGAASLARWFDTTLHHGAGRSDTLLLAAAWRAETPEEVHDIADLARALAPSAERRAETLQQGAAFARLGREVWDLDLPDMALPVAVGRAARLAGQPLPPTATLYLQSLFATLAQAAQRLLPLGQTEAQRLLAEVTGAIPAHVGPLLTQDLSALGAFTPALDAASMRHETREPRIFRS</sequence>
<keyword evidence="5" id="KW-1185">Reference proteome</keyword>
<gene>
    <name evidence="3" type="primary">ureF</name>
    <name evidence="4" type="ORF">F3S47_11920</name>
</gene>
<dbReference type="InterPro" id="IPR002639">
    <property type="entry name" value="UreF"/>
</dbReference>
<keyword evidence="2 3" id="KW-0143">Chaperone</keyword>
<comment type="subunit">
    <text evidence="3">UreD, UreF and UreG form a complex that acts as a GTP-hydrolysis-dependent molecular chaperone, activating the urease apoprotein by helping to assemble the nickel containing metallocenter of UreC. The UreE protein probably delivers the nickel.</text>
</comment>
<comment type="subcellular location">
    <subcellularLocation>
        <location evidence="3">Cytoplasm</location>
    </subcellularLocation>
</comment>
<evidence type="ECO:0000256" key="1">
    <source>
        <dbReference type="ARBA" id="ARBA00022988"/>
    </source>
</evidence>
<evidence type="ECO:0000313" key="5">
    <source>
        <dbReference type="Proteomes" id="UP000326554"/>
    </source>
</evidence>
<dbReference type="GO" id="GO:0005737">
    <property type="term" value="C:cytoplasm"/>
    <property type="evidence" value="ECO:0007669"/>
    <property type="project" value="UniProtKB-SubCell"/>
</dbReference>
<organism evidence="4 5">
    <name type="scientific">Histidinibacterium aquaticum</name>
    <dbReference type="NCBI Taxonomy" id="2613962"/>
    <lineage>
        <taxon>Bacteria</taxon>
        <taxon>Pseudomonadati</taxon>
        <taxon>Pseudomonadota</taxon>
        <taxon>Alphaproteobacteria</taxon>
        <taxon>Rhodobacterales</taxon>
        <taxon>Paracoccaceae</taxon>
        <taxon>Histidinibacterium</taxon>
    </lineage>
</organism>
<dbReference type="AlphaFoldDB" id="A0A5J5GL48"/>
<dbReference type="InterPro" id="IPR038277">
    <property type="entry name" value="UreF_sf"/>
</dbReference>
<protein>
    <recommendedName>
        <fullName evidence="3">Urease accessory protein UreF</fullName>
    </recommendedName>
</protein>
<comment type="function">
    <text evidence="3">Required for maturation of urease via the functional incorporation of the urease nickel metallocenter.</text>
</comment>
<evidence type="ECO:0000313" key="4">
    <source>
        <dbReference type="EMBL" id="KAA9008373.1"/>
    </source>
</evidence>
<dbReference type="PANTHER" id="PTHR33620:SF1">
    <property type="entry name" value="UREASE ACCESSORY PROTEIN F"/>
    <property type="match status" value="1"/>
</dbReference>
<dbReference type="Gene3D" id="1.10.4190.10">
    <property type="entry name" value="Urease accessory protein UreF"/>
    <property type="match status" value="1"/>
</dbReference>
<name>A0A5J5GL48_9RHOB</name>
<evidence type="ECO:0000256" key="2">
    <source>
        <dbReference type="ARBA" id="ARBA00023186"/>
    </source>
</evidence>
<accession>A0A5J5GL48</accession>
<keyword evidence="3" id="KW-0963">Cytoplasm</keyword>
<dbReference type="HAMAP" id="MF_01385">
    <property type="entry name" value="UreF"/>
    <property type="match status" value="1"/>
</dbReference>
<proteinExistence type="inferred from homology"/>
<dbReference type="GO" id="GO:0016151">
    <property type="term" value="F:nickel cation binding"/>
    <property type="evidence" value="ECO:0007669"/>
    <property type="project" value="UniProtKB-UniRule"/>
</dbReference>